<comment type="caution">
    <text evidence="12">The sequence shown here is derived from an EMBL/GenBank/DDBJ whole genome shotgun (WGS) entry which is preliminary data.</text>
</comment>
<evidence type="ECO:0000256" key="1">
    <source>
        <dbReference type="ARBA" id="ARBA00004177"/>
    </source>
</evidence>
<dbReference type="InterPro" id="IPR001715">
    <property type="entry name" value="CH_dom"/>
</dbReference>
<keyword evidence="5 8" id="KW-0862">Zinc</keyword>
<dbReference type="InterPro" id="IPR036872">
    <property type="entry name" value="CH_dom_sf"/>
</dbReference>
<dbReference type="EMBL" id="JAVRJZ010000016">
    <property type="protein sequence ID" value="KAK2710649.1"/>
    <property type="molecule type" value="Genomic_DNA"/>
</dbReference>
<dbReference type="PANTHER" id="PTHR23167">
    <property type="entry name" value="CALPONIN HOMOLOGY DOMAIN-CONTAINING PROTEIN DDB_G0272472-RELATED"/>
    <property type="match status" value="1"/>
</dbReference>
<feature type="region of interest" description="Disordered" evidence="9">
    <location>
        <begin position="352"/>
        <end position="408"/>
    </location>
</feature>
<feature type="compositionally biased region" description="Acidic residues" evidence="9">
    <location>
        <begin position="513"/>
        <end position="522"/>
    </location>
</feature>
<accession>A0AA88HP35</accession>
<dbReference type="PANTHER" id="PTHR23167:SF84">
    <property type="entry name" value="ALPHA ACTININ 3-RELATED"/>
    <property type="match status" value="1"/>
</dbReference>
<keyword evidence="2" id="KW-0597">Phosphoprotein</keyword>
<dbReference type="CDD" id="cd09400">
    <property type="entry name" value="LIM_like_1"/>
    <property type="match status" value="1"/>
</dbReference>
<dbReference type="Pfam" id="PF00307">
    <property type="entry name" value="CH"/>
    <property type="match status" value="1"/>
</dbReference>
<evidence type="ECO:0000256" key="7">
    <source>
        <dbReference type="ARBA" id="ARBA00023054"/>
    </source>
</evidence>
<dbReference type="AlphaFoldDB" id="A0AA88HP35"/>
<feature type="non-terminal residue" evidence="12">
    <location>
        <position position="1"/>
    </location>
</feature>
<evidence type="ECO:0000256" key="3">
    <source>
        <dbReference type="ARBA" id="ARBA00022723"/>
    </source>
</evidence>
<dbReference type="InterPro" id="IPR001781">
    <property type="entry name" value="Znf_LIM"/>
</dbReference>
<evidence type="ECO:0000256" key="8">
    <source>
        <dbReference type="PROSITE-ProRule" id="PRU00125"/>
    </source>
</evidence>
<comment type="subcellular location">
    <subcellularLocation>
        <location evidence="1">Endosome</location>
    </subcellularLocation>
</comment>
<dbReference type="SMART" id="SM00033">
    <property type="entry name" value="CH"/>
    <property type="match status" value="1"/>
</dbReference>
<evidence type="ECO:0000259" key="10">
    <source>
        <dbReference type="PROSITE" id="PS50021"/>
    </source>
</evidence>
<dbReference type="FunFam" id="1.10.418.10:FF:000023">
    <property type="entry name" value="EH domain-binding protein 1 isoform X1"/>
    <property type="match status" value="1"/>
</dbReference>
<proteinExistence type="predicted"/>
<evidence type="ECO:0008006" key="14">
    <source>
        <dbReference type="Google" id="ProtNLM"/>
    </source>
</evidence>
<dbReference type="PROSITE" id="PS50023">
    <property type="entry name" value="LIM_DOMAIN_2"/>
    <property type="match status" value="1"/>
</dbReference>
<keyword evidence="3 8" id="KW-0479">Metal-binding</keyword>
<feature type="region of interest" description="Disordered" evidence="9">
    <location>
        <begin position="314"/>
        <end position="334"/>
    </location>
</feature>
<evidence type="ECO:0000256" key="4">
    <source>
        <dbReference type="ARBA" id="ARBA00022753"/>
    </source>
</evidence>
<feature type="compositionally biased region" description="Low complexity" evidence="9">
    <location>
        <begin position="550"/>
        <end position="570"/>
    </location>
</feature>
<dbReference type="PROSITE" id="PS50021">
    <property type="entry name" value="CH"/>
    <property type="match status" value="1"/>
</dbReference>
<evidence type="ECO:0000313" key="13">
    <source>
        <dbReference type="Proteomes" id="UP001187531"/>
    </source>
</evidence>
<dbReference type="Gene3D" id="2.10.110.10">
    <property type="entry name" value="Cysteine Rich Protein"/>
    <property type="match status" value="1"/>
</dbReference>
<dbReference type="Proteomes" id="UP001187531">
    <property type="component" value="Unassembled WGS sequence"/>
</dbReference>
<organism evidence="12 13">
    <name type="scientific">Artemia franciscana</name>
    <name type="common">Brine shrimp</name>
    <name type="synonym">Artemia sanfranciscana</name>
    <dbReference type="NCBI Taxonomy" id="6661"/>
    <lineage>
        <taxon>Eukaryota</taxon>
        <taxon>Metazoa</taxon>
        <taxon>Ecdysozoa</taxon>
        <taxon>Arthropoda</taxon>
        <taxon>Crustacea</taxon>
        <taxon>Branchiopoda</taxon>
        <taxon>Anostraca</taxon>
        <taxon>Artemiidae</taxon>
        <taxon>Artemia</taxon>
    </lineage>
</organism>
<reference evidence="12" key="1">
    <citation type="submission" date="2023-07" db="EMBL/GenBank/DDBJ databases">
        <title>Chromosome-level genome assembly of Artemia franciscana.</title>
        <authorList>
            <person name="Jo E."/>
        </authorList>
    </citation>
    <scope>NUCLEOTIDE SEQUENCE</scope>
    <source>
        <tissue evidence="12">Whole body</tissue>
    </source>
</reference>
<feature type="compositionally biased region" description="Polar residues" evidence="9">
    <location>
        <begin position="500"/>
        <end position="510"/>
    </location>
</feature>
<dbReference type="SMART" id="SM00132">
    <property type="entry name" value="LIM"/>
    <property type="match status" value="1"/>
</dbReference>
<evidence type="ECO:0000256" key="6">
    <source>
        <dbReference type="ARBA" id="ARBA00023038"/>
    </source>
</evidence>
<keyword evidence="6 8" id="KW-0440">LIM domain</keyword>
<feature type="compositionally biased region" description="Polar residues" evidence="9">
    <location>
        <begin position="360"/>
        <end position="371"/>
    </location>
</feature>
<feature type="domain" description="Calponin-homology (CH)" evidence="10">
    <location>
        <begin position="4"/>
        <end position="110"/>
    </location>
</feature>
<dbReference type="PROSITE" id="PS00478">
    <property type="entry name" value="LIM_DOMAIN_1"/>
    <property type="match status" value="1"/>
</dbReference>
<dbReference type="GO" id="GO:0005768">
    <property type="term" value="C:endosome"/>
    <property type="evidence" value="ECO:0007669"/>
    <property type="project" value="UniProtKB-SubCell"/>
</dbReference>
<dbReference type="Gene3D" id="1.10.418.10">
    <property type="entry name" value="Calponin-like domain"/>
    <property type="match status" value="1"/>
</dbReference>
<feature type="region of interest" description="Disordered" evidence="9">
    <location>
        <begin position="455"/>
        <end position="590"/>
    </location>
</feature>
<keyword evidence="4" id="KW-0967">Endosome</keyword>
<evidence type="ECO:0000313" key="12">
    <source>
        <dbReference type="EMBL" id="KAK2710649.1"/>
    </source>
</evidence>
<dbReference type="Pfam" id="PF00412">
    <property type="entry name" value="LIM"/>
    <property type="match status" value="1"/>
</dbReference>
<dbReference type="EMBL" id="JAVRJZ010000016">
    <property type="protein sequence ID" value="KAK2710650.1"/>
    <property type="molecule type" value="Genomic_DNA"/>
</dbReference>
<evidence type="ECO:0000259" key="11">
    <source>
        <dbReference type="PROSITE" id="PS50023"/>
    </source>
</evidence>
<feature type="compositionally biased region" description="Basic and acidic residues" evidence="9">
    <location>
        <begin position="488"/>
        <end position="499"/>
    </location>
</feature>
<evidence type="ECO:0000256" key="9">
    <source>
        <dbReference type="SAM" id="MobiDB-lite"/>
    </source>
</evidence>
<name>A0AA88HP35_ARTSF</name>
<dbReference type="SUPFAM" id="SSF47576">
    <property type="entry name" value="Calponin-homology domain, CH-domain"/>
    <property type="match status" value="1"/>
</dbReference>
<feature type="compositionally biased region" description="Basic and acidic residues" evidence="9">
    <location>
        <begin position="387"/>
        <end position="408"/>
    </location>
</feature>
<dbReference type="InterPro" id="IPR050540">
    <property type="entry name" value="F-actin_Monoox_Mical"/>
</dbReference>
<keyword evidence="13" id="KW-1185">Reference proteome</keyword>
<feature type="domain" description="LIM zinc-binding" evidence="11">
    <location>
        <begin position="160"/>
        <end position="221"/>
    </location>
</feature>
<feature type="region of interest" description="Disordered" evidence="9">
    <location>
        <begin position="111"/>
        <end position="141"/>
    </location>
</feature>
<feature type="region of interest" description="Disordered" evidence="9">
    <location>
        <begin position="431"/>
        <end position="450"/>
    </location>
</feature>
<sequence>MTEIRGIQALEIWCRRLTSGYTGVNISNLTTSFRDGLAFCAIIHHYRPDLIDFDSLSKDNVYKNNALAFQVAEQELGIPALLDPEDMVRYPVPDRLSVSTYLAQFYHVFGGKSSKSSPSTPSKRPSPEKTSATPGSTKKIFSREFNMTQDRSASSLRLTDNCNTCKLPVFLAERLKIGSKLFHRICFKCARCAAQLTPGNQYETENGEHCCEVCPDEEGSLTSSITSLSPNISSLKISEILDSDASVDKIQEEKSKRIERFPSSVQSLISRFDTQAARSAFFTNELRSRFEEMPPNAKEEKEDEINSVSEKAFDSIKENEQPVSTNGIPESQPKLESTTDISIIHQRHSPCNPFEEEEGQPSSVSGLCSSNMEDDGAEPSVINSSAVEKEDVVSELEIDNKSDVDSLHSEDVDLSAQDMHNVDLPFVAEVGDDVQTGSADKTPIENSDESEVVAVLPVASPRKRGKSKTKLAEYPESLNPFDDGLESEDQHMKLDDKAEGTNQEKGSLTLNPFEEEDEDFDDTNPFAEDVISVRKSPVPLPRKSLESSRESSYPYMRSPSPSLSIGSSISMTPTLRKRLTPISPMTDTSR</sequence>
<protein>
    <recommendedName>
        <fullName evidence="14">MICAL-like protein</fullName>
    </recommendedName>
</protein>
<feature type="compositionally biased region" description="Low complexity" evidence="9">
    <location>
        <begin position="112"/>
        <end position="131"/>
    </location>
</feature>
<evidence type="ECO:0000256" key="5">
    <source>
        <dbReference type="ARBA" id="ARBA00022833"/>
    </source>
</evidence>
<gene>
    <name evidence="12" type="ORF">QYM36_011989</name>
</gene>
<dbReference type="GO" id="GO:0046872">
    <property type="term" value="F:metal ion binding"/>
    <property type="evidence" value="ECO:0007669"/>
    <property type="project" value="UniProtKB-KW"/>
</dbReference>
<feature type="compositionally biased region" description="Polar residues" evidence="9">
    <location>
        <begin position="321"/>
        <end position="334"/>
    </location>
</feature>
<evidence type="ECO:0000256" key="2">
    <source>
        <dbReference type="ARBA" id="ARBA00022553"/>
    </source>
</evidence>
<keyword evidence="7" id="KW-0175">Coiled coil</keyword>